<keyword evidence="2" id="KW-0812">Transmembrane</keyword>
<evidence type="ECO:0000256" key="1">
    <source>
        <dbReference type="ARBA" id="ARBA00004167"/>
    </source>
</evidence>
<evidence type="ECO:0000313" key="6">
    <source>
        <dbReference type="EMBL" id="AXM94611.1"/>
    </source>
</evidence>
<dbReference type="GO" id="GO:0005886">
    <property type="term" value="C:plasma membrane"/>
    <property type="evidence" value="ECO:0007669"/>
    <property type="project" value="InterPro"/>
</dbReference>
<dbReference type="GeneID" id="49612100"/>
<evidence type="ECO:0000259" key="5">
    <source>
        <dbReference type="Pfam" id="PF04357"/>
    </source>
</evidence>
<dbReference type="PANTHER" id="PTHR36985:SF1">
    <property type="entry name" value="TRANSLOCATION AND ASSEMBLY MODULE SUBUNIT TAMB"/>
    <property type="match status" value="1"/>
</dbReference>
<reference evidence="6 7" key="1">
    <citation type="submission" date="2018-07" db="EMBL/GenBank/DDBJ databases">
        <title>Complete genome sequence of a Pseudomonas plecoglossicida strain pathogenic to the marine fish, Larimichthys crocea.</title>
        <authorList>
            <person name="Tao Z."/>
        </authorList>
    </citation>
    <scope>NUCLEOTIDE SEQUENCE [LARGE SCALE GENOMIC DNA]</scope>
    <source>
        <strain evidence="6 7">XSDHY-P</strain>
    </source>
</reference>
<evidence type="ECO:0000256" key="2">
    <source>
        <dbReference type="ARBA" id="ARBA00022692"/>
    </source>
</evidence>
<organism evidence="6 7">
    <name type="scientific">Pseudomonas plecoglossicida</name>
    <dbReference type="NCBI Taxonomy" id="70775"/>
    <lineage>
        <taxon>Bacteria</taxon>
        <taxon>Pseudomonadati</taxon>
        <taxon>Pseudomonadota</taxon>
        <taxon>Gammaproteobacteria</taxon>
        <taxon>Pseudomonadales</taxon>
        <taxon>Pseudomonadaceae</taxon>
        <taxon>Pseudomonas</taxon>
    </lineage>
</organism>
<dbReference type="Pfam" id="PF04357">
    <property type="entry name" value="TamB"/>
    <property type="match status" value="1"/>
</dbReference>
<evidence type="ECO:0000256" key="3">
    <source>
        <dbReference type="ARBA" id="ARBA00022989"/>
    </source>
</evidence>
<dbReference type="EMBL" id="CP031146">
    <property type="protein sequence ID" value="AXM94611.1"/>
    <property type="molecule type" value="Genomic_DNA"/>
</dbReference>
<protein>
    <submittedName>
        <fullName evidence="6">Translocation/assembly module TamB</fullName>
    </submittedName>
</protein>
<dbReference type="AlphaFoldDB" id="A0AAD0QU01"/>
<dbReference type="Proteomes" id="UP000256503">
    <property type="component" value="Chromosome"/>
</dbReference>
<evidence type="ECO:0000313" key="7">
    <source>
        <dbReference type="Proteomes" id="UP000256503"/>
    </source>
</evidence>
<sequence length="1223" mass="130949">MRALKIILLGVLGSVLLVVLALGLLLGTEGGSRWALGLVPGLEVSGFQGRLGGSWQASALSWSDADNRVEVQAPQLNWSPACLLRATLCIEQLQAERIDMAFAPSDQPAESGPLQLPVLRLPVAIELGEVKLGKLRLDGSDLLGDLHLAAHWTASGLRIDGLQLQRDDLQLSLQGDLQPEGDWPVQLQGQVQLPKVQGQAWQLALTAKGELQKTLELDATSSGYLDARITGTLQALAEHLPARLQIRSDAFKPAASLPDTLQLEQLVLQAEGDLLKGYQLSGTASLPAEQAPIALALTGKVDAKGAKLDALDLTASDSQSVKLQASADWQKGLVADAQLDWQDFPWLRLYPLETPPQVTLKRFNAQVQYRDGHYQGAFNGDLDGPAGAFTVASPFDGDLSQVRLPQLALAAGQGKAAGSVAVRFADTMAWDVDLQLSALDPAYWLAELPGNLAGPLRSKGEMKGDQLTLDAQLDLKGRLRGQPALLKVEAQGAGQQWTLGTLAVQLGDNRINGSGSLQQRLAGRVDLDLPRLGQLWPRLQGQVKGRLDVNGTLEAPQGNLTLLGQQLAQAENRIQRLDLDARLDAAQRGVIDLKANGIRLGDTVLGTLQANGKGDIRQQALTLALDGPQLKLDLGLDGQLSKGDWRGRLASGRVQAGGQDWQLQAPARLQRLASGQLDFGAHCWRSGQASLCGEDQRLAPEPRLRYHLKQFPLQSLAQWLPKDFAWQGLLNADVNLDIPASGPKGTVSIDASGGTLRVRDKGRWVDFPYQTLRLDSSLAPRRVDTRLAFRGERLGELALNTRLDPLAKDKPLSGDFRLTGLDLSIARPFVPMVERLAGQLNGSGRLSGTLLAPQVNGSLVLSGGEISGAELPVSLQDLSLQALIAGEQVQLDGGWRSGDAGRGQLTGQLTWGQALGMDLRLRGQQLPVTVEPYATLEVAPDLNLRLVDDKLAVTGKVQVPKGKITVRELPPSTVKVSDDTVIVGHQTEEGKAPMAMDMDIDVEVGRDKLSFSGFGLTANLLGHVHIGDNMDTRGELSLADGRYRAYGQRLTIRRARLLFAGPIDQPYLDIEAIRQVDDVIAGIRLSGSAEQPTTKVFSEPAMSQEQALSYLVLGRPLGTSGEDNNMLAEAALGLGLAGSAGITGSLASSLGIDDFQLDTEGSGNTTSVVASGNLTEKLSLRYGVGVFEPANTIALRYKLSKKVYLEAASGLASSLDIFYKRDF</sequence>
<keyword evidence="3" id="KW-1133">Transmembrane helix</keyword>
<proteinExistence type="predicted"/>
<keyword evidence="4" id="KW-0472">Membrane</keyword>
<comment type="subcellular location">
    <subcellularLocation>
        <location evidence="1">Membrane</location>
        <topology evidence="1">Single-pass membrane protein</topology>
    </subcellularLocation>
</comment>
<feature type="domain" description="Translocation and assembly module TamB C-terminal" evidence="5">
    <location>
        <begin position="898"/>
        <end position="1223"/>
    </location>
</feature>
<dbReference type="PANTHER" id="PTHR36985">
    <property type="entry name" value="TRANSLOCATION AND ASSEMBLY MODULE SUBUNIT TAMB"/>
    <property type="match status" value="1"/>
</dbReference>
<dbReference type="InterPro" id="IPR007452">
    <property type="entry name" value="TamB_C"/>
</dbReference>
<accession>A0AAD0QU01</accession>
<dbReference type="RefSeq" id="WP_016394942.1">
    <property type="nucleotide sequence ID" value="NZ_BSOM01000002.1"/>
</dbReference>
<dbReference type="GO" id="GO:0009306">
    <property type="term" value="P:protein secretion"/>
    <property type="evidence" value="ECO:0007669"/>
    <property type="project" value="InterPro"/>
</dbReference>
<evidence type="ECO:0000256" key="4">
    <source>
        <dbReference type="ARBA" id="ARBA00023136"/>
    </source>
</evidence>
<dbReference type="GO" id="GO:0097347">
    <property type="term" value="C:TAM protein secretion complex"/>
    <property type="evidence" value="ECO:0007669"/>
    <property type="project" value="TreeGrafter"/>
</dbReference>
<name>A0AAD0QU01_PSEDL</name>
<gene>
    <name evidence="6" type="ORF">DVB73_01590</name>
</gene>